<dbReference type="EC" id="3.2.1.39" evidence="4"/>
<reference evidence="18 19" key="1">
    <citation type="journal article" date="2017" name="Genome Announc.">
        <title>Genome sequence of the saprophytic ascomycete Epicoccum nigrum ICMP 19927 strain isolated from New Zealand.</title>
        <authorList>
            <person name="Fokin M."/>
            <person name="Fleetwood D."/>
            <person name="Weir B.S."/>
            <person name="Villas-Boas S.G."/>
        </authorList>
    </citation>
    <scope>NUCLEOTIDE SEQUENCE [LARGE SCALE GENOMIC DNA]</scope>
    <source>
        <strain evidence="18 19">ICMP 19927</strain>
    </source>
</reference>
<evidence type="ECO:0000256" key="17">
    <source>
        <dbReference type="SAM" id="Phobius"/>
    </source>
</evidence>
<feature type="transmembrane region" description="Helical" evidence="17">
    <location>
        <begin position="275"/>
        <end position="299"/>
    </location>
</feature>
<dbReference type="PANTHER" id="PTHR16631:SF17">
    <property type="entry name" value="GLUCAN ENDO-1,3-BETA-GLUCOSIDASE BTGC"/>
    <property type="match status" value="1"/>
</dbReference>
<dbReference type="GO" id="GO:0042973">
    <property type="term" value="F:glucan endo-1,3-beta-D-glucosidase activity"/>
    <property type="evidence" value="ECO:0007669"/>
    <property type="project" value="UniProtKB-EC"/>
</dbReference>
<keyword evidence="17" id="KW-1133">Transmembrane helix</keyword>
<keyword evidence="5" id="KW-1003">Cell membrane</keyword>
<dbReference type="Gene3D" id="3.20.20.80">
    <property type="entry name" value="Glycosidases"/>
    <property type="match status" value="1"/>
</dbReference>
<dbReference type="AlphaFoldDB" id="A0A1Y2M138"/>
<evidence type="ECO:0000256" key="11">
    <source>
        <dbReference type="ARBA" id="ARBA00023316"/>
    </source>
</evidence>
<dbReference type="SUPFAM" id="SSF51445">
    <property type="entry name" value="(Trans)glycosidases"/>
    <property type="match status" value="1"/>
</dbReference>
<dbReference type="STRING" id="105696.A0A1Y2M138"/>
<comment type="function">
    <text evidence="13">Glucanases play a role in cell expansion during growth, in cell-cell fusion during mating, and in spore release during sporulation. This enzyme may be involved in beta-glucan degradation. Active on laminarin and lichenan.</text>
</comment>
<dbReference type="GO" id="GO:0009986">
    <property type="term" value="C:cell surface"/>
    <property type="evidence" value="ECO:0007669"/>
    <property type="project" value="TreeGrafter"/>
</dbReference>
<gene>
    <name evidence="18" type="ORF">B5807_05506</name>
</gene>
<organism evidence="18 19">
    <name type="scientific">Epicoccum nigrum</name>
    <name type="common">Soil fungus</name>
    <name type="synonym">Epicoccum purpurascens</name>
    <dbReference type="NCBI Taxonomy" id="105696"/>
    <lineage>
        <taxon>Eukaryota</taxon>
        <taxon>Fungi</taxon>
        <taxon>Dikarya</taxon>
        <taxon>Ascomycota</taxon>
        <taxon>Pezizomycotina</taxon>
        <taxon>Dothideomycetes</taxon>
        <taxon>Pleosporomycetidae</taxon>
        <taxon>Pleosporales</taxon>
        <taxon>Pleosporineae</taxon>
        <taxon>Didymellaceae</taxon>
        <taxon>Epicoccum</taxon>
    </lineage>
</organism>
<keyword evidence="6" id="KW-0378">Hydrolase</keyword>
<sequence length="645" mass="69363">MAHPQSAQPFLGPQGDASPIEGPEHDFPPPPPAHRVPVGAHADSQHFPPQRPSFQHDPNVYSDLSTPGSEGRDAPLGVPSRSPNGTPFSNEYPYDGGVPPRSMYSNRSFGSQAPLAGAGMYSSNHSLNSMNSHGSPFSDNPYNRYSTAPMSNAHTMGAINPNEVADDDDWGMGPETTQNKRRSFVPGFGASRDGSRNGSPGSSIASGVAGAGAGAGVGAGAAAGVLAADGSGKYNAVANAASANESGSNLGGHSDFLAEKSEWLRRDHAKRKKRMWIAMSIIAVILLGAILGGVLGALLKDSGGHSNSNNGVSAGDVATDNKDDLNKDSSEIKALMNNPNLHKVFPGMDYTPLNSQMPACDKVPPSQNNITRDVAVMSQLTNSIRLYGTDCNQTQMVIHAIERLELTDMKIWLGVWLDDNNSTNKRQIAQTWDILDQYGCDHFRGIIIGNEVLYRKDLTVTELIDQITVFRQNITSHKCDLPVAMADLGDNWTADMASKVDIVMSNVHPFFAGVQATQAASWTWDFWSTHDVSLTASNNNIKQVIAEVGWPSGGGKSCGEADTCTKGSVAGVDEMNQFMEDWVCPSLKNQTEYFWFSAFDEPWKIQYNEPGKDWEDKWGLMDVNRNLKSGIKIPDCGGASLPAFD</sequence>
<keyword evidence="12" id="KW-0624">Polysaccharide degradation</keyword>
<evidence type="ECO:0000256" key="14">
    <source>
        <dbReference type="ARBA" id="ARBA00042373"/>
    </source>
</evidence>
<evidence type="ECO:0000256" key="4">
    <source>
        <dbReference type="ARBA" id="ARBA00012780"/>
    </source>
</evidence>
<dbReference type="InterPro" id="IPR050732">
    <property type="entry name" value="Beta-glucan_modifiers"/>
</dbReference>
<evidence type="ECO:0000256" key="12">
    <source>
        <dbReference type="ARBA" id="ARBA00023326"/>
    </source>
</evidence>
<keyword evidence="9" id="KW-0325">Glycoprotein</keyword>
<dbReference type="InParanoid" id="A0A1Y2M138"/>
<comment type="catalytic activity">
    <reaction evidence="1">
        <text>Hydrolysis of (1-&gt;3)-beta-D-glucosidic linkages in (1-&gt;3)-beta-D-glucans.</text>
        <dbReference type="EC" id="3.2.1.39"/>
    </reaction>
</comment>
<keyword evidence="10" id="KW-0119">Carbohydrate metabolism</keyword>
<comment type="subcellular location">
    <subcellularLocation>
        <location evidence="2">Cell membrane</location>
        <topology evidence="2">Single-pass type II membrane protein</topology>
    </subcellularLocation>
</comment>
<evidence type="ECO:0000256" key="8">
    <source>
        <dbReference type="ARBA" id="ARBA00023136"/>
    </source>
</evidence>
<evidence type="ECO:0000256" key="1">
    <source>
        <dbReference type="ARBA" id="ARBA00000382"/>
    </source>
</evidence>
<feature type="region of interest" description="Disordered" evidence="16">
    <location>
        <begin position="173"/>
        <end position="202"/>
    </location>
</feature>
<evidence type="ECO:0000256" key="2">
    <source>
        <dbReference type="ARBA" id="ARBA00004401"/>
    </source>
</evidence>
<evidence type="ECO:0000256" key="3">
    <source>
        <dbReference type="ARBA" id="ARBA00008773"/>
    </source>
</evidence>
<dbReference type="GO" id="GO:0009277">
    <property type="term" value="C:fungal-type cell wall"/>
    <property type="evidence" value="ECO:0007669"/>
    <property type="project" value="TreeGrafter"/>
</dbReference>
<keyword evidence="17" id="KW-0812">Transmembrane</keyword>
<dbReference type="GO" id="GO:0005576">
    <property type="term" value="C:extracellular region"/>
    <property type="evidence" value="ECO:0007669"/>
    <property type="project" value="TreeGrafter"/>
</dbReference>
<keyword evidence="7" id="KW-0735">Signal-anchor</keyword>
<evidence type="ECO:0000313" key="19">
    <source>
        <dbReference type="Proteomes" id="UP000193240"/>
    </source>
</evidence>
<evidence type="ECO:0000256" key="6">
    <source>
        <dbReference type="ARBA" id="ARBA00022801"/>
    </source>
</evidence>
<evidence type="ECO:0000256" key="13">
    <source>
        <dbReference type="ARBA" id="ARBA00037649"/>
    </source>
</evidence>
<dbReference type="EMBL" id="KZ107844">
    <property type="protein sequence ID" value="OSS49167.1"/>
    <property type="molecule type" value="Genomic_DNA"/>
</dbReference>
<dbReference type="GO" id="GO:0071555">
    <property type="term" value="P:cell wall organization"/>
    <property type="evidence" value="ECO:0007669"/>
    <property type="project" value="UniProtKB-KW"/>
</dbReference>
<keyword evidence="11" id="KW-0961">Cell wall biogenesis/degradation</keyword>
<evidence type="ECO:0000256" key="10">
    <source>
        <dbReference type="ARBA" id="ARBA00023277"/>
    </source>
</evidence>
<evidence type="ECO:0000256" key="5">
    <source>
        <dbReference type="ARBA" id="ARBA00022475"/>
    </source>
</evidence>
<keyword evidence="19" id="KW-1185">Reference proteome</keyword>
<dbReference type="FunFam" id="3.20.20.80:FF:000151">
    <property type="entry name" value="Glucan endo-1,3-beta-glucosidase btgC"/>
    <property type="match status" value="1"/>
</dbReference>
<accession>A0A1Y2M138</accession>
<proteinExistence type="inferred from homology"/>
<dbReference type="Proteomes" id="UP000193240">
    <property type="component" value="Unassembled WGS sequence"/>
</dbReference>
<comment type="similarity">
    <text evidence="3">Belongs to the glycosyl hydrolase 17 family.</text>
</comment>
<dbReference type="InterPro" id="IPR017853">
    <property type="entry name" value="GH"/>
</dbReference>
<name>A0A1Y2M138_EPING</name>
<dbReference type="GO" id="GO:0005886">
    <property type="term" value="C:plasma membrane"/>
    <property type="evidence" value="ECO:0007669"/>
    <property type="project" value="UniProtKB-SubCell"/>
</dbReference>
<evidence type="ECO:0000256" key="15">
    <source>
        <dbReference type="ARBA" id="ARBA00043078"/>
    </source>
</evidence>
<protein>
    <recommendedName>
        <fullName evidence="4">glucan endo-1,3-beta-D-glucosidase</fullName>
        <ecNumber evidence="4">3.2.1.39</ecNumber>
    </recommendedName>
    <alternativeName>
        <fullName evidence="15">Endo-1,3-beta-glucanase btgC</fullName>
    </alternativeName>
    <alternativeName>
        <fullName evidence="14">Laminarinase btgC</fullName>
    </alternativeName>
</protein>
<dbReference type="OMA" id="QYPDCLK"/>
<feature type="region of interest" description="Disordered" evidence="16">
    <location>
        <begin position="1"/>
        <end position="106"/>
    </location>
</feature>
<evidence type="ECO:0000256" key="9">
    <source>
        <dbReference type="ARBA" id="ARBA00023180"/>
    </source>
</evidence>
<dbReference type="PANTHER" id="PTHR16631">
    <property type="entry name" value="GLUCAN 1,3-BETA-GLUCOSIDASE"/>
    <property type="match status" value="1"/>
</dbReference>
<evidence type="ECO:0000313" key="18">
    <source>
        <dbReference type="EMBL" id="OSS49167.1"/>
    </source>
</evidence>
<dbReference type="GO" id="GO:0000272">
    <property type="term" value="P:polysaccharide catabolic process"/>
    <property type="evidence" value="ECO:0007669"/>
    <property type="project" value="UniProtKB-KW"/>
</dbReference>
<evidence type="ECO:0000256" key="16">
    <source>
        <dbReference type="SAM" id="MobiDB-lite"/>
    </source>
</evidence>
<evidence type="ECO:0000256" key="7">
    <source>
        <dbReference type="ARBA" id="ARBA00022968"/>
    </source>
</evidence>
<keyword evidence="8 17" id="KW-0472">Membrane</keyword>